<dbReference type="GO" id="GO:0016706">
    <property type="term" value="F:2-oxoglutarate-dependent dioxygenase activity"/>
    <property type="evidence" value="ECO:0007669"/>
    <property type="project" value="UniProtKB-ARBA"/>
</dbReference>
<feature type="domain" description="Fe2OG dioxygenase" evidence="5">
    <location>
        <begin position="771"/>
        <end position="871"/>
    </location>
</feature>
<evidence type="ECO:0000256" key="2">
    <source>
        <dbReference type="ARBA" id="ARBA00022723"/>
    </source>
</evidence>
<organism evidence="6 7">
    <name type="scientific">Oldenlandia corymbosa var. corymbosa</name>
    <dbReference type="NCBI Taxonomy" id="529605"/>
    <lineage>
        <taxon>Eukaryota</taxon>
        <taxon>Viridiplantae</taxon>
        <taxon>Streptophyta</taxon>
        <taxon>Embryophyta</taxon>
        <taxon>Tracheophyta</taxon>
        <taxon>Spermatophyta</taxon>
        <taxon>Magnoliopsida</taxon>
        <taxon>eudicotyledons</taxon>
        <taxon>Gunneridae</taxon>
        <taxon>Pentapetalae</taxon>
        <taxon>asterids</taxon>
        <taxon>lamiids</taxon>
        <taxon>Gentianales</taxon>
        <taxon>Rubiaceae</taxon>
        <taxon>Rubioideae</taxon>
        <taxon>Spermacoceae</taxon>
        <taxon>Hedyotis-Oldenlandia complex</taxon>
        <taxon>Oldenlandia</taxon>
    </lineage>
</organism>
<evidence type="ECO:0000313" key="7">
    <source>
        <dbReference type="Proteomes" id="UP001161247"/>
    </source>
</evidence>
<dbReference type="GO" id="GO:0009805">
    <property type="term" value="P:coumarin biosynthetic process"/>
    <property type="evidence" value="ECO:0007669"/>
    <property type="project" value="UniProtKB-ARBA"/>
</dbReference>
<dbReference type="Gene3D" id="2.60.120.330">
    <property type="entry name" value="B-lactam Antibiotic, Isopenicillin N Synthase, Chain"/>
    <property type="match status" value="4"/>
</dbReference>
<dbReference type="InterPro" id="IPR050295">
    <property type="entry name" value="Plant_2OG-oxidoreductases"/>
</dbReference>
<sequence>METEVGNAIKPTGFSLPVENVQQLASRNLQEIPNRYIRPELITHEVSVNESSQIPVIDMSKLVAGNPGYDTEMSKLHQACREWGFFQLTNHGAAVEIETMKAAAQEFFKLPLEQKMVYAQLPNTNLEGYGQAFVVSDDQKLDWSDMFILYTLPITARNLSFWPNNPTSFRSSLEEYSCKLHRICASLYELMAKNLRADFKEFMDMHQDMVQAIRMNYYPPCSQADKVVGFTPHSDGSQLTLLVQVDEVEGLQIRHNGKWVPVKPLPGAIIVNIGDALEIMSNGEYRSIEHRAVVNPEKERMSIAAFHTPDFAATIGPLSNLVKENGAKYKTVKYADYVKMYLNSSRNGKSLLDNLFRFLLKTCNNLASKSLKDIPYRYIQPESKTHEVSVNESLQIPVIDMSKLTSGNIGYQSEMSKLHQACKDWGFFQLINHGVATEIENMKTVAQDFFNLPLEEKMLYAQLPNTSIEGYGQAHVISDDQKLDWSDLFLIFTLPVYARNMNFWPNNPNISDGSQLSLLIQANEVEGLQIRNNGKWIPVKPLPGAIIVNIGDMMELGLEQYLSMDTNVTYTINHVDVLLPVENVQHLASKKLEAVPHRYIQSEIRTDKVSVQESSQVPVIDMSKLATGSSEHQTEMSKLHQAGKDWGFFQLINHGARTGIENMKVAVQEFFKLPLEEKMVYAQLPGGLEGYGQSFVFSDDQTLDWNDMLFIYAQPISARNMRFWPNNPTSFRSTLEEYSRELHRICISLYTMMAMNLGVEFAKFANMYQECVQAIRMNYYPPCSSADKVIGFAPHSDGTLLTLLVQVNEVQGLQIRKNDKWIPIQPLPGAIIVNIGDIMEMMTNGKYRSIEHRAVVNSLKERLSIAAFHLPSTEAKIGPLPDLVKENAAKYKTMKYEDYLKMFLGSRLNGKSMLDNVRISN</sequence>
<protein>
    <submittedName>
        <fullName evidence="6">OLC1v1031414C1</fullName>
    </submittedName>
</protein>
<keyword evidence="3" id="KW-0560">Oxidoreductase</keyword>
<dbReference type="AlphaFoldDB" id="A0AAV1CKE1"/>
<dbReference type="Pfam" id="PF03171">
    <property type="entry name" value="2OG-FeII_Oxy"/>
    <property type="match status" value="3"/>
</dbReference>
<dbReference type="InterPro" id="IPR005123">
    <property type="entry name" value="Oxoglu/Fe-dep_dioxygenase_dom"/>
</dbReference>
<dbReference type="FunFam" id="2.60.120.330:FF:000001">
    <property type="entry name" value="Protein SRG1"/>
    <property type="match status" value="2"/>
</dbReference>
<dbReference type="InterPro" id="IPR027443">
    <property type="entry name" value="IPNS-like_sf"/>
</dbReference>
<keyword evidence="2" id="KW-0479">Metal-binding</keyword>
<reference evidence="6" key="1">
    <citation type="submission" date="2023-03" db="EMBL/GenBank/DDBJ databases">
        <authorList>
            <person name="Julca I."/>
        </authorList>
    </citation>
    <scope>NUCLEOTIDE SEQUENCE</scope>
</reference>
<evidence type="ECO:0000256" key="4">
    <source>
        <dbReference type="ARBA" id="ARBA00023004"/>
    </source>
</evidence>
<dbReference type="SUPFAM" id="SSF51197">
    <property type="entry name" value="Clavaminate synthase-like"/>
    <property type="match status" value="3"/>
</dbReference>
<evidence type="ECO:0000259" key="5">
    <source>
        <dbReference type="PROSITE" id="PS51471"/>
    </source>
</evidence>
<dbReference type="GO" id="GO:0002238">
    <property type="term" value="P:response to molecule of fungal origin"/>
    <property type="evidence" value="ECO:0007669"/>
    <property type="project" value="UniProtKB-ARBA"/>
</dbReference>
<dbReference type="PROSITE" id="PS51471">
    <property type="entry name" value="FE2OG_OXY"/>
    <property type="match status" value="2"/>
</dbReference>
<dbReference type="PANTHER" id="PTHR47991">
    <property type="entry name" value="OXOGLUTARATE/IRON-DEPENDENT DIOXYGENASE"/>
    <property type="match status" value="1"/>
</dbReference>
<dbReference type="InterPro" id="IPR044861">
    <property type="entry name" value="IPNS-like_FE2OG_OXY"/>
</dbReference>
<keyword evidence="4" id="KW-0408">Iron</keyword>
<gene>
    <name evidence="6" type="ORF">OLC1_LOCUS6433</name>
</gene>
<comment type="similarity">
    <text evidence="1">Belongs to the iron/ascorbate-dependent oxidoreductase family.</text>
</comment>
<evidence type="ECO:0000313" key="6">
    <source>
        <dbReference type="EMBL" id="CAI9095460.1"/>
    </source>
</evidence>
<dbReference type="Pfam" id="PF14226">
    <property type="entry name" value="DIOX_N"/>
    <property type="match status" value="3"/>
</dbReference>
<evidence type="ECO:0000256" key="1">
    <source>
        <dbReference type="ARBA" id="ARBA00008056"/>
    </source>
</evidence>
<name>A0AAV1CKE1_OLDCO</name>
<proteinExistence type="inferred from homology"/>
<accession>A0AAV1CKE1</accession>
<dbReference type="InterPro" id="IPR026992">
    <property type="entry name" value="DIOX_N"/>
</dbReference>
<evidence type="ECO:0000256" key="3">
    <source>
        <dbReference type="ARBA" id="ARBA00023002"/>
    </source>
</evidence>
<dbReference type="GO" id="GO:0046872">
    <property type="term" value="F:metal ion binding"/>
    <property type="evidence" value="ECO:0007669"/>
    <property type="project" value="UniProtKB-KW"/>
</dbReference>
<feature type="domain" description="Fe2OG dioxygenase" evidence="5">
    <location>
        <begin position="209"/>
        <end position="309"/>
    </location>
</feature>
<keyword evidence="7" id="KW-1185">Reference proteome</keyword>
<dbReference type="Proteomes" id="UP001161247">
    <property type="component" value="Chromosome 2"/>
</dbReference>
<dbReference type="EMBL" id="OX459119">
    <property type="protein sequence ID" value="CAI9095460.1"/>
    <property type="molecule type" value="Genomic_DNA"/>
</dbReference>